<protein>
    <recommendedName>
        <fullName evidence="2">Sm domain-containing protein</fullName>
    </recommendedName>
</protein>
<dbReference type="Gene3D" id="2.30.30.100">
    <property type="match status" value="1"/>
</dbReference>
<dbReference type="Pfam" id="PF01423">
    <property type="entry name" value="LSM"/>
    <property type="match status" value="1"/>
</dbReference>
<proteinExistence type="predicted"/>
<feature type="compositionally biased region" description="Low complexity" evidence="1">
    <location>
        <begin position="74"/>
        <end position="116"/>
    </location>
</feature>
<dbReference type="InterPro" id="IPR034110">
    <property type="entry name" value="LSMD1_Sm"/>
</dbReference>
<name>A0ABR3VCI3_HUMIN</name>
<dbReference type="PANTHER" id="PTHR10701">
    <property type="entry name" value="SMALL NUCLEAR RIBONUCLEOPROTEIN-ASSOCIATED PROTEIN B AND N"/>
    <property type="match status" value="1"/>
</dbReference>
<keyword evidence="4" id="KW-1185">Reference proteome</keyword>
<dbReference type="EMBL" id="JAZGSY010000154">
    <property type="protein sequence ID" value="KAL1839487.1"/>
    <property type="molecule type" value="Genomic_DNA"/>
</dbReference>
<evidence type="ECO:0000256" key="1">
    <source>
        <dbReference type="SAM" id="MobiDB-lite"/>
    </source>
</evidence>
<dbReference type="InterPro" id="IPR001163">
    <property type="entry name" value="Sm_dom_euk/arc"/>
</dbReference>
<feature type="domain" description="Sm" evidence="2">
    <location>
        <begin position="22"/>
        <end position="144"/>
    </location>
</feature>
<dbReference type="SUPFAM" id="SSF50182">
    <property type="entry name" value="Sm-like ribonucleoproteins"/>
    <property type="match status" value="1"/>
</dbReference>
<gene>
    <name evidence="3" type="ORF">VTJ49DRAFT_1462</name>
</gene>
<sequence>MDASAITSSPTQRAKIKDESAAYLRSLLNKNLRVTTTDNRMFWGSFKCTDYESNIVLQHTYEYRFPMVTPESLAAAAEQQSQQSQQEEQKPPETATETETESQPNPSSTTATPPNQKKTVKLDMTSRYLGLVVVPGKHIVRIEVEEFASQMRGRQQQQRRVLAKPPASADGVGEEGGGGGGGGGCDVGVGVVV</sequence>
<feature type="region of interest" description="Disordered" evidence="1">
    <location>
        <begin position="74"/>
        <end position="121"/>
    </location>
</feature>
<dbReference type="CDD" id="cd06168">
    <property type="entry name" value="LSMD1"/>
    <property type="match status" value="1"/>
</dbReference>
<reference evidence="3 4" key="1">
    <citation type="journal article" date="2024" name="Commun. Biol.">
        <title>Comparative genomic analysis of thermophilic fungi reveals convergent evolutionary adaptations and gene losses.</title>
        <authorList>
            <person name="Steindorff A.S."/>
            <person name="Aguilar-Pontes M.V."/>
            <person name="Robinson A.J."/>
            <person name="Andreopoulos B."/>
            <person name="LaButti K."/>
            <person name="Kuo A."/>
            <person name="Mondo S."/>
            <person name="Riley R."/>
            <person name="Otillar R."/>
            <person name="Haridas S."/>
            <person name="Lipzen A."/>
            <person name="Grimwood J."/>
            <person name="Schmutz J."/>
            <person name="Clum A."/>
            <person name="Reid I.D."/>
            <person name="Moisan M.C."/>
            <person name="Butler G."/>
            <person name="Nguyen T.T.M."/>
            <person name="Dewar K."/>
            <person name="Conant G."/>
            <person name="Drula E."/>
            <person name="Henrissat B."/>
            <person name="Hansel C."/>
            <person name="Singer S."/>
            <person name="Hutchinson M.I."/>
            <person name="de Vries R.P."/>
            <person name="Natvig D.O."/>
            <person name="Powell A.J."/>
            <person name="Tsang A."/>
            <person name="Grigoriev I.V."/>
        </authorList>
    </citation>
    <scope>NUCLEOTIDE SEQUENCE [LARGE SCALE GENOMIC DNA]</scope>
    <source>
        <strain evidence="3 4">CBS 620.91</strain>
    </source>
</reference>
<organism evidence="3 4">
    <name type="scientific">Humicola insolens</name>
    <name type="common">Soft-rot fungus</name>
    <dbReference type="NCBI Taxonomy" id="85995"/>
    <lineage>
        <taxon>Eukaryota</taxon>
        <taxon>Fungi</taxon>
        <taxon>Dikarya</taxon>
        <taxon>Ascomycota</taxon>
        <taxon>Pezizomycotina</taxon>
        <taxon>Sordariomycetes</taxon>
        <taxon>Sordariomycetidae</taxon>
        <taxon>Sordariales</taxon>
        <taxon>Chaetomiaceae</taxon>
        <taxon>Mycothermus</taxon>
    </lineage>
</organism>
<dbReference type="Proteomes" id="UP001583172">
    <property type="component" value="Unassembled WGS sequence"/>
</dbReference>
<evidence type="ECO:0000313" key="4">
    <source>
        <dbReference type="Proteomes" id="UP001583172"/>
    </source>
</evidence>
<dbReference type="SMART" id="SM00651">
    <property type="entry name" value="Sm"/>
    <property type="match status" value="1"/>
</dbReference>
<feature type="compositionally biased region" description="Gly residues" evidence="1">
    <location>
        <begin position="174"/>
        <end position="187"/>
    </location>
</feature>
<feature type="region of interest" description="Disordered" evidence="1">
    <location>
        <begin position="152"/>
        <end position="193"/>
    </location>
</feature>
<dbReference type="InterPro" id="IPR010920">
    <property type="entry name" value="LSM_dom_sf"/>
</dbReference>
<comment type="caution">
    <text evidence="3">The sequence shown here is derived from an EMBL/GenBank/DDBJ whole genome shotgun (WGS) entry which is preliminary data.</text>
</comment>
<evidence type="ECO:0000313" key="3">
    <source>
        <dbReference type="EMBL" id="KAL1839487.1"/>
    </source>
</evidence>
<accession>A0ABR3VCI3</accession>
<evidence type="ECO:0000259" key="2">
    <source>
        <dbReference type="SMART" id="SM00651"/>
    </source>
</evidence>
<dbReference type="PANTHER" id="PTHR10701:SF5">
    <property type="entry name" value="N-ALPHA-ACETYLTRANSFERASE 38, NATC AUXILIARY SUBUNIT"/>
    <property type="match status" value="1"/>
</dbReference>
<dbReference type="InterPro" id="IPR050914">
    <property type="entry name" value="snRNP_SmB/NAA38-like"/>
</dbReference>